<dbReference type="Pfam" id="PF13649">
    <property type="entry name" value="Methyltransf_25"/>
    <property type="match status" value="1"/>
</dbReference>
<evidence type="ECO:0000313" key="2">
    <source>
        <dbReference type="EMBL" id="GLW90691.1"/>
    </source>
</evidence>
<dbReference type="GO" id="GO:0032259">
    <property type="term" value="P:methylation"/>
    <property type="evidence" value="ECO:0007669"/>
    <property type="project" value="UniProtKB-KW"/>
</dbReference>
<sequence length="250" mass="26769">MGTDWKHSATVAEGFDAYDDLPERVLGYPTALAQLRLDDPDVRTVLDYGCGPGKVALRVASGHDVDVVAVDIAERMLQIARRNRPHPRVDHHLVESGKLAFLPDGAVDAALTCYVFINIGDPDVISGIVAEVYRVLRPGGRYAVLDTNPDTTGIDFSTFRSGEPGVAYVAGQRRQVLLNQPSGGVLELSDYHWPRSTYADVLTAAGFTSVEFIAPLLGDVPGSGIAGTLLDTERPAEADNAPFLVVTGVK</sequence>
<dbReference type="Gene3D" id="3.40.50.150">
    <property type="entry name" value="Vaccinia Virus protein VP39"/>
    <property type="match status" value="1"/>
</dbReference>
<dbReference type="SUPFAM" id="SSF53335">
    <property type="entry name" value="S-adenosyl-L-methionine-dependent methyltransferases"/>
    <property type="match status" value="1"/>
</dbReference>
<dbReference type="AlphaFoldDB" id="A0A9W6QGP7"/>
<dbReference type="PANTHER" id="PTHR43591:SF110">
    <property type="entry name" value="RHODANESE DOMAIN-CONTAINING PROTEIN"/>
    <property type="match status" value="1"/>
</dbReference>
<evidence type="ECO:0000259" key="1">
    <source>
        <dbReference type="Pfam" id="PF13649"/>
    </source>
</evidence>
<dbReference type="RefSeq" id="WP_285609078.1">
    <property type="nucleotide sequence ID" value="NZ_BSSD01000002.1"/>
</dbReference>
<dbReference type="CDD" id="cd02440">
    <property type="entry name" value="AdoMet_MTases"/>
    <property type="match status" value="1"/>
</dbReference>
<keyword evidence="2" id="KW-0489">Methyltransferase</keyword>
<dbReference type="InterPro" id="IPR029063">
    <property type="entry name" value="SAM-dependent_MTases_sf"/>
</dbReference>
<dbReference type="EMBL" id="BSSD01000002">
    <property type="protein sequence ID" value="GLW90691.1"/>
    <property type="molecule type" value="Genomic_DNA"/>
</dbReference>
<dbReference type="GO" id="GO:0008168">
    <property type="term" value="F:methyltransferase activity"/>
    <property type="evidence" value="ECO:0007669"/>
    <property type="project" value="UniProtKB-KW"/>
</dbReference>
<dbReference type="InterPro" id="IPR041698">
    <property type="entry name" value="Methyltransf_25"/>
</dbReference>
<comment type="caution">
    <text evidence="2">The sequence shown here is derived from an EMBL/GenBank/DDBJ whole genome shotgun (WGS) entry which is preliminary data.</text>
</comment>
<keyword evidence="3" id="KW-1185">Reference proteome</keyword>
<organism evidence="2 3">
    <name type="scientific">Actinokineospora globicatena</name>
    <dbReference type="NCBI Taxonomy" id="103729"/>
    <lineage>
        <taxon>Bacteria</taxon>
        <taxon>Bacillati</taxon>
        <taxon>Actinomycetota</taxon>
        <taxon>Actinomycetes</taxon>
        <taxon>Pseudonocardiales</taxon>
        <taxon>Pseudonocardiaceae</taxon>
        <taxon>Actinokineospora</taxon>
    </lineage>
</organism>
<dbReference type="PANTHER" id="PTHR43591">
    <property type="entry name" value="METHYLTRANSFERASE"/>
    <property type="match status" value="1"/>
</dbReference>
<accession>A0A9W6QGP7</accession>
<feature type="domain" description="Methyltransferase" evidence="1">
    <location>
        <begin position="45"/>
        <end position="140"/>
    </location>
</feature>
<dbReference type="Proteomes" id="UP001165042">
    <property type="component" value="Unassembled WGS sequence"/>
</dbReference>
<proteinExistence type="predicted"/>
<protein>
    <submittedName>
        <fullName evidence="2">Methyltransferase UbiE</fullName>
    </submittedName>
</protein>
<keyword evidence="2" id="KW-0808">Transferase</keyword>
<gene>
    <name evidence="2" type="ORF">Aglo03_15070</name>
</gene>
<name>A0A9W6QGP7_9PSEU</name>
<evidence type="ECO:0000313" key="3">
    <source>
        <dbReference type="Proteomes" id="UP001165042"/>
    </source>
</evidence>
<reference evidence="2" key="1">
    <citation type="submission" date="2023-02" db="EMBL/GenBank/DDBJ databases">
        <title>Actinokineospora globicatena NBRC 15670.</title>
        <authorList>
            <person name="Ichikawa N."/>
            <person name="Sato H."/>
            <person name="Tonouchi N."/>
        </authorList>
    </citation>
    <scope>NUCLEOTIDE SEQUENCE</scope>
    <source>
        <strain evidence="2">NBRC 15670</strain>
    </source>
</reference>